<feature type="compositionally biased region" description="Basic and acidic residues" evidence="1">
    <location>
        <begin position="251"/>
        <end position="260"/>
    </location>
</feature>
<dbReference type="EMBL" id="JAVFKD010000014">
    <property type="protein sequence ID" value="KAK5990456.1"/>
    <property type="molecule type" value="Genomic_DNA"/>
</dbReference>
<feature type="compositionally biased region" description="Polar residues" evidence="1">
    <location>
        <begin position="111"/>
        <end position="121"/>
    </location>
</feature>
<gene>
    <name evidence="2" type="ORF">PT974_08724</name>
</gene>
<comment type="caution">
    <text evidence="2">The sequence shown here is derived from an EMBL/GenBank/DDBJ whole genome shotgun (WGS) entry which is preliminary data.</text>
</comment>
<keyword evidence="3" id="KW-1185">Reference proteome</keyword>
<protein>
    <submittedName>
        <fullName evidence="2">Uncharacterized protein</fullName>
    </submittedName>
</protein>
<feature type="region of interest" description="Disordered" evidence="1">
    <location>
        <begin position="98"/>
        <end position="215"/>
    </location>
</feature>
<evidence type="ECO:0000256" key="1">
    <source>
        <dbReference type="SAM" id="MobiDB-lite"/>
    </source>
</evidence>
<feature type="compositionally biased region" description="Polar residues" evidence="1">
    <location>
        <begin position="129"/>
        <end position="143"/>
    </location>
</feature>
<evidence type="ECO:0000313" key="3">
    <source>
        <dbReference type="Proteomes" id="UP001338125"/>
    </source>
</evidence>
<dbReference type="Proteomes" id="UP001338125">
    <property type="component" value="Unassembled WGS sequence"/>
</dbReference>
<feature type="region of interest" description="Disordered" evidence="1">
    <location>
        <begin position="227"/>
        <end position="260"/>
    </location>
</feature>
<proteinExistence type="predicted"/>
<organism evidence="2 3">
    <name type="scientific">Cladobotryum mycophilum</name>
    <dbReference type="NCBI Taxonomy" id="491253"/>
    <lineage>
        <taxon>Eukaryota</taxon>
        <taxon>Fungi</taxon>
        <taxon>Dikarya</taxon>
        <taxon>Ascomycota</taxon>
        <taxon>Pezizomycotina</taxon>
        <taxon>Sordariomycetes</taxon>
        <taxon>Hypocreomycetidae</taxon>
        <taxon>Hypocreales</taxon>
        <taxon>Hypocreaceae</taxon>
        <taxon>Cladobotryum</taxon>
    </lineage>
</organism>
<name>A0ABR0SFJ2_9HYPO</name>
<evidence type="ECO:0000313" key="2">
    <source>
        <dbReference type="EMBL" id="KAK5990456.1"/>
    </source>
</evidence>
<accession>A0ABR0SFJ2</accession>
<sequence length="387" mass="42762">MVITLLLVLLLLVLLLRIRIILDQFLHHLQQDCLAVVEFGYVSKNSPEETDADTEQRCKASIVRESVVFGTIRLDFHAPRPTPRPLSDVGPPYELEAIPARNQGGAPPTPQSSVDTPTINGRNRGRLTNYENPSSSIRSNRSEMTPLVSPEERSVNREPTSIGSEYAPVPEPNEDRRFAEPVGPRVNLEESSVNSEPFSVGLEDAPVPRINGSTTPADLEALQATPEERSVNLEPTSEPTEDAPVPVLETDESRSSADTEDPHVDTVLAMMLVWIHAFLLSPSPSLIAIRIIIRWAAAVCFVILFLPRACVEPTPDPSILDKLLTGFTASSEFILAWGYNRETWINVLKTLHSYAGKMNILGHPPEIRNSPISYVAICKRFLSIRGI</sequence>
<reference evidence="2 3" key="1">
    <citation type="submission" date="2024-01" db="EMBL/GenBank/DDBJ databases">
        <title>Complete genome of Cladobotryum mycophilum ATHUM6906.</title>
        <authorList>
            <person name="Christinaki A.C."/>
            <person name="Myridakis A.I."/>
            <person name="Kouvelis V.N."/>
        </authorList>
    </citation>
    <scope>NUCLEOTIDE SEQUENCE [LARGE SCALE GENOMIC DNA]</scope>
    <source>
        <strain evidence="2 3">ATHUM6906</strain>
    </source>
</reference>